<proteinExistence type="predicted"/>
<dbReference type="Proteomes" id="UP001156215">
    <property type="component" value="Chromosome"/>
</dbReference>
<protein>
    <submittedName>
        <fullName evidence="1">SlyX family protein</fullName>
    </submittedName>
</protein>
<dbReference type="Pfam" id="PF04102">
    <property type="entry name" value="SlyX"/>
    <property type="match status" value="1"/>
</dbReference>
<gene>
    <name evidence="1" type="ORF">NB640_07480</name>
</gene>
<dbReference type="InterPro" id="IPR007236">
    <property type="entry name" value="SlyX"/>
</dbReference>
<evidence type="ECO:0000313" key="2">
    <source>
        <dbReference type="Proteomes" id="UP001156215"/>
    </source>
</evidence>
<dbReference type="PANTHER" id="PTHR36508">
    <property type="entry name" value="PROTEIN SLYX"/>
    <property type="match status" value="1"/>
</dbReference>
<name>A0A9E9LT26_9BURK</name>
<reference evidence="1" key="1">
    <citation type="journal article" date="2022" name="Front. Microbiol.">
        <title>New perspectives on an old grouping: The genomic and phenotypic variability of Oxalobacter formigenes and the implications for calcium oxalate stone prevention.</title>
        <authorList>
            <person name="Chmiel J.A."/>
            <person name="Carr C."/>
            <person name="Stuivenberg G.A."/>
            <person name="Venema R."/>
            <person name="Chanyi R.M."/>
            <person name="Al K.F."/>
            <person name="Giguere D."/>
            <person name="Say H."/>
            <person name="Akouris P.P."/>
            <person name="Dominguez Romero S.A."/>
            <person name="Kwong A."/>
            <person name="Tai V."/>
            <person name="Koval S.F."/>
            <person name="Razvi H."/>
            <person name="Bjazevic J."/>
            <person name="Burton J.P."/>
        </authorList>
    </citation>
    <scope>NUCLEOTIDE SEQUENCE</scope>
    <source>
        <strain evidence="1">WoOx3</strain>
    </source>
</reference>
<evidence type="ECO:0000313" key="1">
    <source>
        <dbReference type="EMBL" id="WAW09125.1"/>
    </source>
</evidence>
<dbReference type="AlphaFoldDB" id="A0A9E9LT26"/>
<dbReference type="Gene3D" id="1.20.5.300">
    <property type="match status" value="1"/>
</dbReference>
<dbReference type="RefSeq" id="WP_269308119.1">
    <property type="nucleotide sequence ID" value="NZ_CP098242.1"/>
</dbReference>
<dbReference type="EMBL" id="CP098242">
    <property type="protein sequence ID" value="WAW09125.1"/>
    <property type="molecule type" value="Genomic_DNA"/>
</dbReference>
<sequence length="65" mass="7823">MEERFIDLEMRISHQEDMIDELNKTVYQQQNRIDQLEAAISVLAHRLTERANNNTIFTHEKPPHY</sequence>
<organism evidence="1 2">
    <name type="scientific">Oxalobacter vibrioformis</name>
    <dbReference type="NCBI Taxonomy" id="933080"/>
    <lineage>
        <taxon>Bacteria</taxon>
        <taxon>Pseudomonadati</taxon>
        <taxon>Pseudomonadota</taxon>
        <taxon>Betaproteobacteria</taxon>
        <taxon>Burkholderiales</taxon>
        <taxon>Oxalobacteraceae</taxon>
        <taxon>Oxalobacter</taxon>
    </lineage>
</organism>
<accession>A0A9E9LT26</accession>
<dbReference type="PANTHER" id="PTHR36508:SF1">
    <property type="entry name" value="PROTEIN SLYX"/>
    <property type="match status" value="1"/>
</dbReference>
<dbReference type="KEGG" id="ovb:NB640_07480"/>
<keyword evidence="2" id="KW-1185">Reference proteome</keyword>